<keyword evidence="2" id="KW-1185">Reference proteome</keyword>
<organism evidence="1 2">
    <name type="scientific">Candidatus Clostridium stratigraminis</name>
    <dbReference type="NCBI Taxonomy" id="3381661"/>
    <lineage>
        <taxon>Bacteria</taxon>
        <taxon>Bacillati</taxon>
        <taxon>Bacillota</taxon>
        <taxon>Clostridia</taxon>
        <taxon>Eubacteriales</taxon>
        <taxon>Clostridiaceae</taxon>
        <taxon>Clostridium</taxon>
    </lineage>
</organism>
<name>A0ABW8SYI8_9CLOT</name>
<reference evidence="1 2" key="1">
    <citation type="submission" date="2024-11" db="EMBL/GenBank/DDBJ databases">
        <authorList>
            <person name="Heng Y.C."/>
            <person name="Lim A.C.H."/>
            <person name="Lee J.K.Y."/>
            <person name="Kittelmann S."/>
        </authorList>
    </citation>
    <scope>NUCLEOTIDE SEQUENCE [LARGE SCALE GENOMIC DNA]</scope>
    <source>
        <strain evidence="1 2">WILCCON 0185</strain>
    </source>
</reference>
<dbReference type="Proteomes" id="UP001623591">
    <property type="component" value="Unassembled WGS sequence"/>
</dbReference>
<sequence length="77" mass="9134">MMLLEFISFDNGIVRYWYQPEEKGKKGIVEYNTRTEEGKIIEAAENNPDFWNSRAIAKLRRLSAEKQYPEKTIMAIY</sequence>
<comment type="caution">
    <text evidence="1">The sequence shown here is derived from an EMBL/GenBank/DDBJ whole genome shotgun (WGS) entry which is preliminary data.</text>
</comment>
<evidence type="ECO:0000313" key="2">
    <source>
        <dbReference type="Proteomes" id="UP001623591"/>
    </source>
</evidence>
<gene>
    <name evidence="1" type="ORF">ACJDUG_00830</name>
</gene>
<evidence type="ECO:0000313" key="1">
    <source>
        <dbReference type="EMBL" id="MFL0245518.1"/>
    </source>
</evidence>
<dbReference type="EMBL" id="JBJHZZ010000001">
    <property type="protein sequence ID" value="MFL0245518.1"/>
    <property type="molecule type" value="Genomic_DNA"/>
</dbReference>
<dbReference type="RefSeq" id="WP_406767978.1">
    <property type="nucleotide sequence ID" value="NZ_JBJHZZ010000001.1"/>
</dbReference>
<proteinExistence type="predicted"/>
<accession>A0ABW8SYI8</accession>
<protein>
    <submittedName>
        <fullName evidence="1">Uncharacterized protein</fullName>
    </submittedName>
</protein>